<dbReference type="SMART" id="SM01118">
    <property type="entry name" value="CYTH"/>
    <property type="match status" value="1"/>
</dbReference>
<dbReference type="Proteomes" id="UP000298179">
    <property type="component" value="Unassembled WGS sequence"/>
</dbReference>
<proteinExistence type="predicted"/>
<dbReference type="PROSITE" id="PS51707">
    <property type="entry name" value="CYTH"/>
    <property type="match status" value="1"/>
</dbReference>
<dbReference type="InterPro" id="IPR023577">
    <property type="entry name" value="CYTH_domain"/>
</dbReference>
<dbReference type="PIRSF" id="PIRSF016487">
    <property type="entry name" value="CYTH_UCP016487"/>
    <property type="match status" value="1"/>
</dbReference>
<protein>
    <submittedName>
        <fullName evidence="3">CYTH domain-containing protein</fullName>
    </submittedName>
</protein>
<dbReference type="SUPFAM" id="SSF55154">
    <property type="entry name" value="CYTH-like phosphatases"/>
    <property type="match status" value="1"/>
</dbReference>
<sequence>MGQEIERKFMVWNDGWRDAAERSMRFTQFYLFAGEDRSCRVRITDDVSARLTLKTGRGISRGEFEWDIPLSDAKALREAAIGTVIDKTRHLVPNGPHVIEIDVYHGALEGLVVAEIELSAEDEAFERPDFLGSELTGDHRYLNQSLALHGRPEN</sequence>
<comment type="caution">
    <text evidence="3">The sequence shown here is derived from an EMBL/GenBank/DDBJ whole genome shotgun (WGS) entry which is preliminary data.</text>
</comment>
<reference evidence="3 4" key="1">
    <citation type="submission" date="2019-03" db="EMBL/GenBank/DDBJ databases">
        <title>Jiella endophytica sp. nov., a novel endophytic bacterium isolated from root of Ficus microcarpa Linn. f.</title>
        <authorList>
            <person name="Tuo L."/>
        </authorList>
    </citation>
    <scope>NUCLEOTIDE SEQUENCE [LARGE SCALE GENOMIC DNA]</scope>
    <source>
        <strain evidence="3 4">CBS5Q-3</strain>
    </source>
</reference>
<evidence type="ECO:0000313" key="4">
    <source>
        <dbReference type="Proteomes" id="UP000298179"/>
    </source>
</evidence>
<dbReference type="OrthoDB" id="9805588at2"/>
<dbReference type="PANTHER" id="PTHR40114">
    <property type="entry name" value="SLR0698 PROTEIN"/>
    <property type="match status" value="1"/>
</dbReference>
<keyword evidence="4" id="KW-1185">Reference proteome</keyword>
<accession>A0A4Y8R886</accession>
<dbReference type="Gene3D" id="2.40.320.10">
    <property type="entry name" value="Hypothetical Protein Pfu-838710-001"/>
    <property type="match status" value="1"/>
</dbReference>
<evidence type="ECO:0000256" key="1">
    <source>
        <dbReference type="PIRSR" id="PIRSR016487-1"/>
    </source>
</evidence>
<dbReference type="RefSeq" id="WP_134764401.1">
    <property type="nucleotide sequence ID" value="NZ_SOZD01000017.1"/>
</dbReference>
<organism evidence="3 4">
    <name type="scientific">Jiella endophytica</name>
    <dbReference type="NCBI Taxonomy" id="2558362"/>
    <lineage>
        <taxon>Bacteria</taxon>
        <taxon>Pseudomonadati</taxon>
        <taxon>Pseudomonadota</taxon>
        <taxon>Alphaproteobacteria</taxon>
        <taxon>Hyphomicrobiales</taxon>
        <taxon>Aurantimonadaceae</taxon>
        <taxon>Jiella</taxon>
    </lineage>
</organism>
<evidence type="ECO:0000259" key="2">
    <source>
        <dbReference type="PROSITE" id="PS51707"/>
    </source>
</evidence>
<dbReference type="EMBL" id="SOZD01000017">
    <property type="protein sequence ID" value="TFF17610.1"/>
    <property type="molecule type" value="Genomic_DNA"/>
</dbReference>
<name>A0A4Y8R886_9HYPH</name>
<gene>
    <name evidence="3" type="ORF">E3C22_23875</name>
</gene>
<dbReference type="PANTHER" id="PTHR40114:SF1">
    <property type="entry name" value="SLR0698 PROTEIN"/>
    <property type="match status" value="1"/>
</dbReference>
<feature type="active site" description="Proton acceptor" evidence="1">
    <location>
        <position position="30"/>
    </location>
</feature>
<dbReference type="InterPro" id="IPR012042">
    <property type="entry name" value="NeuTTM/CthTTM-like"/>
</dbReference>
<dbReference type="AlphaFoldDB" id="A0A4Y8R886"/>
<dbReference type="CDD" id="cd07891">
    <property type="entry name" value="CYTH-like_CthTTM-like_1"/>
    <property type="match status" value="1"/>
</dbReference>
<dbReference type="InterPro" id="IPR033469">
    <property type="entry name" value="CYTH-like_dom_sf"/>
</dbReference>
<feature type="domain" description="CYTH" evidence="2">
    <location>
        <begin position="2"/>
        <end position="148"/>
    </location>
</feature>
<dbReference type="Pfam" id="PF01928">
    <property type="entry name" value="CYTH"/>
    <property type="match status" value="1"/>
</dbReference>
<evidence type="ECO:0000313" key="3">
    <source>
        <dbReference type="EMBL" id="TFF17610.1"/>
    </source>
</evidence>